<dbReference type="RefSeq" id="WP_094455315.1">
    <property type="nucleotide sequence ID" value="NZ_NOXU01000025.1"/>
</dbReference>
<dbReference type="SUPFAM" id="SSF103473">
    <property type="entry name" value="MFS general substrate transporter"/>
    <property type="match status" value="1"/>
</dbReference>
<dbReference type="AlphaFoldDB" id="A0A255Z3R1"/>
<feature type="transmembrane region" description="Helical" evidence="6">
    <location>
        <begin position="182"/>
        <end position="200"/>
    </location>
</feature>
<keyword evidence="9" id="KW-1185">Reference proteome</keyword>
<dbReference type="InterPro" id="IPR020846">
    <property type="entry name" value="MFS_dom"/>
</dbReference>
<feature type="transmembrane region" description="Helical" evidence="6">
    <location>
        <begin position="48"/>
        <end position="68"/>
    </location>
</feature>
<dbReference type="Pfam" id="PF07690">
    <property type="entry name" value="MFS_1"/>
    <property type="match status" value="1"/>
</dbReference>
<feature type="transmembrane region" description="Helical" evidence="6">
    <location>
        <begin position="441"/>
        <end position="467"/>
    </location>
</feature>
<dbReference type="InterPro" id="IPR011701">
    <property type="entry name" value="MFS"/>
</dbReference>
<dbReference type="GO" id="GO:0016020">
    <property type="term" value="C:membrane"/>
    <property type="evidence" value="ECO:0007669"/>
    <property type="project" value="UniProtKB-SubCell"/>
</dbReference>
<feature type="transmembrane region" description="Helical" evidence="6">
    <location>
        <begin position="384"/>
        <end position="402"/>
    </location>
</feature>
<feature type="transmembrane region" description="Helical" evidence="6">
    <location>
        <begin position="310"/>
        <end position="333"/>
    </location>
</feature>
<keyword evidence="5 6" id="KW-0472">Membrane</keyword>
<evidence type="ECO:0000256" key="4">
    <source>
        <dbReference type="ARBA" id="ARBA00022989"/>
    </source>
</evidence>
<evidence type="ECO:0000256" key="2">
    <source>
        <dbReference type="ARBA" id="ARBA00022448"/>
    </source>
</evidence>
<evidence type="ECO:0000256" key="6">
    <source>
        <dbReference type="SAM" id="Phobius"/>
    </source>
</evidence>
<dbReference type="PANTHER" id="PTHR19432">
    <property type="entry name" value="SUGAR TRANSPORTER"/>
    <property type="match status" value="1"/>
</dbReference>
<proteinExistence type="predicted"/>
<evidence type="ECO:0000259" key="7">
    <source>
        <dbReference type="PROSITE" id="PS50850"/>
    </source>
</evidence>
<dbReference type="GO" id="GO:0022857">
    <property type="term" value="F:transmembrane transporter activity"/>
    <property type="evidence" value="ECO:0007669"/>
    <property type="project" value="InterPro"/>
</dbReference>
<feature type="transmembrane region" description="Helical" evidence="6">
    <location>
        <begin position="102"/>
        <end position="120"/>
    </location>
</feature>
<comment type="subcellular location">
    <subcellularLocation>
        <location evidence="1">Membrane</location>
        <topology evidence="1">Multi-pass membrane protein</topology>
    </subcellularLocation>
</comment>
<feature type="transmembrane region" description="Helical" evidence="6">
    <location>
        <begin position="263"/>
        <end position="283"/>
    </location>
</feature>
<dbReference type="InterPro" id="IPR036259">
    <property type="entry name" value="MFS_trans_sf"/>
</dbReference>
<feature type="transmembrane region" description="Helical" evidence="6">
    <location>
        <begin position="408"/>
        <end position="429"/>
    </location>
</feature>
<keyword evidence="4 6" id="KW-1133">Transmembrane helix</keyword>
<name>A0A255Z3R1_9PROT</name>
<organism evidence="8 9">
    <name type="scientific">Niveispirillum lacus</name>
    <dbReference type="NCBI Taxonomy" id="1981099"/>
    <lineage>
        <taxon>Bacteria</taxon>
        <taxon>Pseudomonadati</taxon>
        <taxon>Pseudomonadota</taxon>
        <taxon>Alphaproteobacteria</taxon>
        <taxon>Rhodospirillales</taxon>
        <taxon>Azospirillaceae</taxon>
        <taxon>Niveispirillum</taxon>
    </lineage>
</organism>
<keyword evidence="2" id="KW-0813">Transport</keyword>
<feature type="transmembrane region" description="Helical" evidence="6">
    <location>
        <begin position="239"/>
        <end position="257"/>
    </location>
</feature>
<evidence type="ECO:0000256" key="1">
    <source>
        <dbReference type="ARBA" id="ARBA00004141"/>
    </source>
</evidence>
<keyword evidence="3 6" id="KW-0812">Transmembrane</keyword>
<dbReference type="OrthoDB" id="7584869at2"/>
<protein>
    <submittedName>
        <fullName evidence="8">MFS transporter</fullName>
    </submittedName>
</protein>
<dbReference type="PROSITE" id="PS50850">
    <property type="entry name" value="MFS"/>
    <property type="match status" value="1"/>
</dbReference>
<evidence type="ECO:0000313" key="8">
    <source>
        <dbReference type="EMBL" id="OYQ35564.1"/>
    </source>
</evidence>
<dbReference type="Proteomes" id="UP000216998">
    <property type="component" value="Unassembled WGS sequence"/>
</dbReference>
<feature type="domain" description="Major facilitator superfamily (MFS) profile" evidence="7">
    <location>
        <begin position="306"/>
        <end position="498"/>
    </location>
</feature>
<feature type="transmembrane region" description="Helical" evidence="6">
    <location>
        <begin position="473"/>
        <end position="494"/>
    </location>
</feature>
<evidence type="ECO:0000256" key="5">
    <source>
        <dbReference type="ARBA" id="ARBA00023136"/>
    </source>
</evidence>
<gene>
    <name evidence="8" type="ORF">CHU95_07520</name>
</gene>
<accession>A0A255Z3R1</accession>
<dbReference type="PANTHER" id="PTHR19432:SF35">
    <property type="entry name" value="SOLUTE CARRIER FAMILY 45 MEMBER 3 ISOFORM X1"/>
    <property type="match status" value="1"/>
</dbReference>
<feature type="transmembrane region" description="Helical" evidence="6">
    <location>
        <begin position="80"/>
        <end position="96"/>
    </location>
</feature>
<dbReference type="EMBL" id="NOXU01000025">
    <property type="protein sequence ID" value="OYQ35564.1"/>
    <property type="molecule type" value="Genomic_DNA"/>
</dbReference>
<feature type="transmembrane region" description="Helical" evidence="6">
    <location>
        <begin position="353"/>
        <end position="372"/>
    </location>
</feature>
<evidence type="ECO:0000256" key="3">
    <source>
        <dbReference type="ARBA" id="ARBA00022692"/>
    </source>
</evidence>
<reference evidence="8 9" key="1">
    <citation type="submission" date="2017-07" db="EMBL/GenBank/DDBJ databases">
        <title>Niveispirillum cyanobacteriorum sp. nov., isolated from cyanobacterial aggregates in a eutrophic lake.</title>
        <authorList>
            <person name="Cai H."/>
        </authorList>
    </citation>
    <scope>NUCLEOTIDE SEQUENCE [LARGE SCALE GENOMIC DNA]</scope>
    <source>
        <strain evidence="9">TH1-14</strain>
    </source>
</reference>
<sequence>MQKPRLSLIQIWNMSIGFLGIQVAFGLQNANASRIFQTLGADINELAILWVAAPLTGLLVQPIVGHMSDKTWGRLGRRRPYFLVGAVLVTLSLLIMPSSPTLWFAASMLWILDASINITMEPFRAFVGDLLPDEQRMTGFAAQSFFIGVGAVGASALPWMLTHWFGMDNTAAPGMVPLTVHIAFYVGAAAIFVAVMWTVLTTREYSPEQVAAFEAARLAQRGVDAATRAERPAGDFRRWGLMSVLIGALITAGVGALDLEKEVYIMGAGLIAFGLCLMVHASLKGSGRAENGFSEVMEDLFAMPPVMRRLAVVQFFSWFALFAMWIYTTSAVTAFHYGTSDTVSQAYNDGADWVGLLFAVYNGVAAIAAFLLPFMARGIGRRGAHMVSLCLGGAGLISFMFINDPALLWLPMIGVGFAWSSILSSPYSILSAAVPAAKMGVYMGIFNIFIVVPQVLAASILGAVLRAGFGGEAIWALVLGGASMILAALSMLAVQDEG</sequence>
<feature type="transmembrane region" description="Helical" evidence="6">
    <location>
        <begin position="140"/>
        <end position="162"/>
    </location>
</feature>
<comment type="caution">
    <text evidence="8">The sequence shown here is derived from an EMBL/GenBank/DDBJ whole genome shotgun (WGS) entry which is preliminary data.</text>
</comment>
<evidence type="ECO:0000313" key="9">
    <source>
        <dbReference type="Proteomes" id="UP000216998"/>
    </source>
</evidence>
<dbReference type="Gene3D" id="1.20.1250.20">
    <property type="entry name" value="MFS general substrate transporter like domains"/>
    <property type="match status" value="1"/>
</dbReference>